<dbReference type="EMBL" id="UINC01186870">
    <property type="protein sequence ID" value="SVD99303.1"/>
    <property type="molecule type" value="Genomic_DNA"/>
</dbReference>
<protein>
    <recommendedName>
        <fullName evidence="4">coproporphyrinogen oxidase</fullName>
        <ecNumber evidence="4">1.3.3.3</ecNumber>
    </recommendedName>
</protein>
<evidence type="ECO:0000256" key="5">
    <source>
        <dbReference type="ARBA" id="ARBA00023002"/>
    </source>
</evidence>
<gene>
    <name evidence="7" type="ORF">METZ01_LOCUS452157</name>
</gene>
<dbReference type="AlphaFoldDB" id="A0A382ZV64"/>
<dbReference type="InterPro" id="IPR036406">
    <property type="entry name" value="Coprogen_oxidase_aer_sf"/>
</dbReference>
<dbReference type="PANTHER" id="PTHR10755">
    <property type="entry name" value="COPROPORPHYRINOGEN III OXIDASE, MITOCHONDRIAL"/>
    <property type="match status" value="1"/>
</dbReference>
<comment type="pathway">
    <text evidence="1">Porphyrin-containing compound metabolism; protoporphyrin-IX biosynthesis; protoporphyrinogen-IX from coproporphyrinogen-III (O2 route): step 1/1.</text>
</comment>
<proteinExistence type="inferred from homology"/>
<dbReference type="GO" id="GO:0006782">
    <property type="term" value="P:protoporphyrinogen IX biosynthetic process"/>
    <property type="evidence" value="ECO:0007669"/>
    <property type="project" value="TreeGrafter"/>
</dbReference>
<dbReference type="PRINTS" id="PR00073">
    <property type="entry name" value="COPRGNOXDASE"/>
</dbReference>
<dbReference type="GO" id="GO:0005737">
    <property type="term" value="C:cytoplasm"/>
    <property type="evidence" value="ECO:0007669"/>
    <property type="project" value="TreeGrafter"/>
</dbReference>
<evidence type="ECO:0000256" key="1">
    <source>
        <dbReference type="ARBA" id="ARBA00005168"/>
    </source>
</evidence>
<comment type="subunit">
    <text evidence="3">Homodimer.</text>
</comment>
<dbReference type="InterPro" id="IPR001260">
    <property type="entry name" value="Coprogen_oxidase_aer"/>
</dbReference>
<evidence type="ECO:0000256" key="2">
    <source>
        <dbReference type="ARBA" id="ARBA00010644"/>
    </source>
</evidence>
<comment type="similarity">
    <text evidence="2">Belongs to the aerobic coproporphyrinogen-III oxidase family.</text>
</comment>
<evidence type="ECO:0000256" key="3">
    <source>
        <dbReference type="ARBA" id="ARBA00011738"/>
    </source>
</evidence>
<reference evidence="7" key="1">
    <citation type="submission" date="2018-05" db="EMBL/GenBank/DDBJ databases">
        <authorList>
            <person name="Lanie J.A."/>
            <person name="Ng W.-L."/>
            <person name="Kazmierczak K.M."/>
            <person name="Andrzejewski T.M."/>
            <person name="Davidsen T.M."/>
            <person name="Wayne K.J."/>
            <person name="Tettelin H."/>
            <person name="Glass J.I."/>
            <person name="Rusch D."/>
            <person name="Podicherti R."/>
            <person name="Tsui H.-C.T."/>
            <person name="Winkler M.E."/>
        </authorList>
    </citation>
    <scope>NUCLEOTIDE SEQUENCE</scope>
</reference>
<dbReference type="EC" id="1.3.3.3" evidence="4"/>
<accession>A0A382ZV64</accession>
<keyword evidence="6" id="KW-0627">Porphyrin biosynthesis</keyword>
<dbReference type="Gene3D" id="3.40.1500.10">
    <property type="entry name" value="Coproporphyrinogen III oxidase, aerobic"/>
    <property type="match status" value="1"/>
</dbReference>
<sequence>MNIEIKKNLAKNWFILLRDIICYEIEELEKEFGIKKNKKPKKFVSQIWKKSNNKDEGGGEFRILHDGLVFEKVGVNFSEVYGKFNANFKNKILGAKKNPRFWASGISVVMHMKNPKIPAMHFNTRFISTQKNWFGGGIDITPCIKDLKETKWFHRELKITCDRHNKKYYTKYKNWCDKYFYLNHRKEMRGAGGIFFDYKKYNWTKDFSFVKD</sequence>
<evidence type="ECO:0000256" key="6">
    <source>
        <dbReference type="ARBA" id="ARBA00023244"/>
    </source>
</evidence>
<evidence type="ECO:0000256" key="4">
    <source>
        <dbReference type="ARBA" id="ARBA00012869"/>
    </source>
</evidence>
<dbReference type="Pfam" id="PF01218">
    <property type="entry name" value="Coprogen_oxidas"/>
    <property type="match status" value="1"/>
</dbReference>
<keyword evidence="5" id="KW-0560">Oxidoreductase</keyword>
<dbReference type="PANTHER" id="PTHR10755:SF0">
    <property type="entry name" value="OXYGEN-DEPENDENT COPROPORPHYRINOGEN-III OXIDASE, MITOCHONDRIAL"/>
    <property type="match status" value="1"/>
</dbReference>
<name>A0A382ZV64_9ZZZZ</name>
<evidence type="ECO:0000313" key="7">
    <source>
        <dbReference type="EMBL" id="SVD99303.1"/>
    </source>
</evidence>
<dbReference type="SUPFAM" id="SSF102886">
    <property type="entry name" value="Coproporphyrinogen III oxidase"/>
    <property type="match status" value="1"/>
</dbReference>
<feature type="non-terminal residue" evidence="7">
    <location>
        <position position="212"/>
    </location>
</feature>
<dbReference type="GO" id="GO:0004109">
    <property type="term" value="F:coproporphyrinogen oxidase activity"/>
    <property type="evidence" value="ECO:0007669"/>
    <property type="project" value="UniProtKB-EC"/>
</dbReference>
<organism evidence="7">
    <name type="scientific">marine metagenome</name>
    <dbReference type="NCBI Taxonomy" id="408172"/>
    <lineage>
        <taxon>unclassified sequences</taxon>
        <taxon>metagenomes</taxon>
        <taxon>ecological metagenomes</taxon>
    </lineage>
</organism>